<organism evidence="1 2">
    <name type="scientific">Talaromyces stipitatus (strain ATCC 10500 / CBS 375.48 / QM 6759 / NRRL 1006)</name>
    <name type="common">Penicillium stipitatum</name>
    <dbReference type="NCBI Taxonomy" id="441959"/>
    <lineage>
        <taxon>Eukaryota</taxon>
        <taxon>Fungi</taxon>
        <taxon>Dikarya</taxon>
        <taxon>Ascomycota</taxon>
        <taxon>Pezizomycotina</taxon>
        <taxon>Eurotiomycetes</taxon>
        <taxon>Eurotiomycetidae</taxon>
        <taxon>Eurotiales</taxon>
        <taxon>Trichocomaceae</taxon>
        <taxon>Talaromyces</taxon>
        <taxon>Talaromyces sect. Talaromyces</taxon>
    </lineage>
</organism>
<evidence type="ECO:0000313" key="2">
    <source>
        <dbReference type="Proteomes" id="UP000001745"/>
    </source>
</evidence>
<sequence>MYGLQGGMAYIGRILINSDDVNNNSQPQHLAPAPEVVIENPWIAYIGYDFLWLPPEYRSNVSAVYATKVAIGCSSGQVLLFELDIF</sequence>
<dbReference type="EMBL" id="EQ962652">
    <property type="protein sequence ID" value="EED22763.1"/>
    <property type="molecule type" value="Genomic_DNA"/>
</dbReference>
<dbReference type="OrthoDB" id="538223at2759"/>
<dbReference type="VEuPathDB" id="FungiDB:TSTA_062500"/>
<evidence type="ECO:0000313" key="1">
    <source>
        <dbReference type="EMBL" id="EED22763.1"/>
    </source>
</evidence>
<dbReference type="HOGENOM" id="CLU_2499400_0_0_1"/>
<dbReference type="AlphaFoldDB" id="B8LXU8"/>
<dbReference type="PhylomeDB" id="B8LXU8"/>
<proteinExistence type="predicted"/>
<dbReference type="InParanoid" id="B8LXU8"/>
<protein>
    <submittedName>
        <fullName evidence="1">Uncharacterized protein</fullName>
    </submittedName>
</protein>
<reference evidence="2" key="1">
    <citation type="journal article" date="2015" name="Genome Announc.">
        <title>Genome sequence of the AIDS-associated pathogen Penicillium marneffei (ATCC18224) and its near taxonomic relative Talaromyces stipitatus (ATCC10500).</title>
        <authorList>
            <person name="Nierman W.C."/>
            <person name="Fedorova-Abrams N.D."/>
            <person name="Andrianopoulos A."/>
        </authorList>
    </citation>
    <scope>NUCLEOTIDE SEQUENCE [LARGE SCALE GENOMIC DNA]</scope>
    <source>
        <strain evidence="2">ATCC 10500 / CBS 375.48 / QM 6759 / NRRL 1006</strain>
    </source>
</reference>
<dbReference type="RefSeq" id="XP_002340150.1">
    <property type="nucleotide sequence ID" value="XM_002340109.1"/>
</dbReference>
<gene>
    <name evidence="1" type="ORF">TSTA_062500</name>
</gene>
<dbReference type="GeneID" id="8108593"/>
<accession>B8LXU8</accession>
<name>B8LXU8_TALSN</name>
<dbReference type="Proteomes" id="UP000001745">
    <property type="component" value="Unassembled WGS sequence"/>
</dbReference>
<keyword evidence="2" id="KW-1185">Reference proteome</keyword>